<comment type="cofactor">
    <cofactor evidence="1 4">
        <name>pyridoxal 5'-phosphate</name>
        <dbReference type="ChEBI" id="CHEBI:597326"/>
    </cofactor>
</comment>
<feature type="domain" description="L-tyrosine decarboxylase C-terminal" evidence="5">
    <location>
        <begin position="472"/>
        <end position="612"/>
    </location>
</feature>
<dbReference type="Gene3D" id="3.40.640.10">
    <property type="entry name" value="Type I PLP-dependent aspartate aminotransferase-like (Major domain)"/>
    <property type="match status" value="1"/>
</dbReference>
<evidence type="ECO:0000256" key="2">
    <source>
        <dbReference type="ARBA" id="ARBA00022898"/>
    </source>
</evidence>
<dbReference type="GO" id="GO:0004058">
    <property type="term" value="F:aromatic-L-amino-acid decarboxylase activity"/>
    <property type="evidence" value="ECO:0007669"/>
    <property type="project" value="UniProtKB-ARBA"/>
</dbReference>
<protein>
    <submittedName>
        <fullName evidence="6">Tyrosine decarboxylase</fullName>
    </submittedName>
</protein>
<evidence type="ECO:0000256" key="1">
    <source>
        <dbReference type="ARBA" id="ARBA00001933"/>
    </source>
</evidence>
<dbReference type="InterPro" id="IPR015424">
    <property type="entry name" value="PyrdxlP-dep_Trfase"/>
</dbReference>
<dbReference type="PANTHER" id="PTHR42735:SF4">
    <property type="entry name" value="PYRIDOXAL PHOSPHATE-DEPENDENT DECARBOXYLASE FAMILY PROTEIN"/>
    <property type="match status" value="1"/>
</dbReference>
<dbReference type="RefSeq" id="WP_086391201.1">
    <property type="nucleotide sequence ID" value="NZ_NFEH01000004.1"/>
</dbReference>
<organism evidence="6 7">
    <name type="scientific">Bacillus thuringiensis serovar kumamotoensis</name>
    <dbReference type="NCBI Taxonomy" id="132267"/>
    <lineage>
        <taxon>Bacteria</taxon>
        <taxon>Bacillati</taxon>
        <taxon>Bacillota</taxon>
        <taxon>Bacilli</taxon>
        <taxon>Bacillales</taxon>
        <taxon>Bacillaceae</taxon>
        <taxon>Bacillus</taxon>
        <taxon>Bacillus cereus group</taxon>
    </lineage>
</organism>
<keyword evidence="3" id="KW-0456">Lyase</keyword>
<comment type="caution">
    <text evidence="6">The sequence shown here is derived from an EMBL/GenBank/DDBJ whole genome shotgun (WGS) entry which is preliminary data.</text>
</comment>
<feature type="modified residue" description="N6-(pyridoxal phosphate)lysine" evidence="4">
    <location>
        <position position="391"/>
    </location>
</feature>
<reference evidence="6 7" key="1">
    <citation type="submission" date="2016-10" db="EMBL/GenBank/DDBJ databases">
        <title>Comparative genomics of Bacillus thuringiensis reveals a path to pathogens against multiple invertebrate hosts.</title>
        <authorList>
            <person name="Zheng J."/>
            <person name="Gao Q."/>
            <person name="Liu H."/>
            <person name="Peng D."/>
            <person name="Ruan L."/>
            <person name="Sun M."/>
        </authorList>
    </citation>
    <scope>NUCLEOTIDE SEQUENCE [LARGE SCALE GENOMIC DNA]</scope>
    <source>
        <strain evidence="6">BGSC 4W1</strain>
    </source>
</reference>
<dbReference type="Proteomes" id="UP000195087">
    <property type="component" value="Unassembled WGS sequence"/>
</dbReference>
<evidence type="ECO:0000259" key="5">
    <source>
        <dbReference type="Pfam" id="PF21391"/>
    </source>
</evidence>
<gene>
    <name evidence="6" type="ORF">BK769_00410</name>
</gene>
<proteinExistence type="predicted"/>
<dbReference type="SUPFAM" id="SSF53383">
    <property type="entry name" value="PLP-dependent transferases"/>
    <property type="match status" value="1"/>
</dbReference>
<evidence type="ECO:0000313" key="6">
    <source>
        <dbReference type="EMBL" id="OTZ79989.1"/>
    </source>
</evidence>
<keyword evidence="2 4" id="KW-0663">Pyridoxal phosphate</keyword>
<dbReference type="GO" id="GO:0019752">
    <property type="term" value="P:carboxylic acid metabolic process"/>
    <property type="evidence" value="ECO:0007669"/>
    <property type="project" value="InterPro"/>
</dbReference>
<name>A0A9X6JUE8_BACUK</name>
<dbReference type="EMBL" id="NFEH01000004">
    <property type="protein sequence ID" value="OTZ79989.1"/>
    <property type="molecule type" value="Genomic_DNA"/>
</dbReference>
<evidence type="ECO:0000313" key="7">
    <source>
        <dbReference type="Proteomes" id="UP000195087"/>
    </source>
</evidence>
<dbReference type="GO" id="GO:0030170">
    <property type="term" value="F:pyridoxal phosphate binding"/>
    <property type="evidence" value="ECO:0007669"/>
    <property type="project" value="InterPro"/>
</dbReference>
<dbReference type="InterPro" id="IPR002129">
    <property type="entry name" value="PyrdxlP-dep_de-COase"/>
</dbReference>
<dbReference type="AlphaFoldDB" id="A0A9X6JUE8"/>
<sequence length="620" mass="70377">MNYTIPDINLKALFLGDKGENADLFKELLTKMVDEHVGWRQNYQPQDLPVITPQDRSSQSFQETADHIRSVMDVLSSKLRTNSLPWHSAGRFWGHMNSETLMPAIIAYTAAMLWNGNNVAYESSPGTSQMEEEVGHEFAALMSYKKGKSWGHICADGSIANLEGLWYARNIKSLPLAIKEVAPQFVEDKSEWELLNMSTEEILDILEKIPDKIDEIKAYSARNGQHLQELGKWLIPQTKHYSWLKAADIIGIGLDNVEAIDVDHNYRMDIDKLEEKIRELAADKIPILGVVGVIGTTEEGQVDRVDKIVALREKLAQEGIYFYIHIDAAYGGYARAIFLDENNEFIDYNKIDETYVKYGIFNSENEWLTEDIYNSFKAMDQAETITIDPHKMGYIPYSAGGIVVKDIRMRDVISYFATYVFEKGTDIPALLGAYMLEGSKAGATAASVWTAHKVLPLNVTGYGKLLGASIEGAYHFYHFLQDKQFKVGDKTIHVYPLTKPDFNMVDYVFNEEGNTSLAKMNKLNHDFFGQASYVKGNIYYNEFLTSHTDFAIPDYGNSPLPFVKSLGFSKEEWDKERKVTVLRACALSPYAHDKDVFDEYASKIESAIQEKLEIIYRVEK</sequence>
<dbReference type="InterPro" id="IPR050477">
    <property type="entry name" value="GrpII_AminoAcid_Decarb"/>
</dbReference>
<dbReference type="Pfam" id="PF00282">
    <property type="entry name" value="Pyridoxal_deC"/>
    <property type="match status" value="1"/>
</dbReference>
<dbReference type="InterPro" id="IPR049373">
    <property type="entry name" value="TyrDC_C"/>
</dbReference>
<dbReference type="Pfam" id="PF21391">
    <property type="entry name" value="tyr_de_CO2_C"/>
    <property type="match status" value="1"/>
</dbReference>
<evidence type="ECO:0000256" key="4">
    <source>
        <dbReference type="PIRSR" id="PIRSR602129-50"/>
    </source>
</evidence>
<dbReference type="PANTHER" id="PTHR42735">
    <property type="match status" value="1"/>
</dbReference>
<accession>A0A9X6JUE8</accession>
<dbReference type="NCBIfam" id="TIGR03811">
    <property type="entry name" value="tyr_de_CO2_Ent"/>
    <property type="match status" value="1"/>
</dbReference>
<dbReference type="InterPro" id="IPR022397">
    <property type="entry name" value="Tyrosine_deCO2ase_bac"/>
</dbReference>
<evidence type="ECO:0000256" key="3">
    <source>
        <dbReference type="ARBA" id="ARBA00023239"/>
    </source>
</evidence>
<dbReference type="InterPro" id="IPR015421">
    <property type="entry name" value="PyrdxlP-dep_Trfase_major"/>
</dbReference>